<evidence type="ECO:0000256" key="1">
    <source>
        <dbReference type="SAM" id="MobiDB-lite"/>
    </source>
</evidence>
<accession>A0AAD6Z378</accession>
<protein>
    <submittedName>
        <fullName evidence="2">Uncharacterized protein</fullName>
    </submittedName>
</protein>
<dbReference type="AlphaFoldDB" id="A0AAD6Z378"/>
<sequence>MGLTNELPLLTPPEPPARQIGTMRFSLVSSGLLRIKEARYNRFSGGNCILKVTLVLGRFGSGPLAPNAELTSPTQISTAIRLFSVLKDDILLCQPHFIPTDTAPSLAYRLLFPMQQTFSCGKFCCVLEDLSSRRCSIRARAFLKSTSPHQDAYIISPWTNLSADSASHTTNEGLDYMPSLPFAHALRNHMAAPSSHMLAACYSACRPAPACALPTSSSCRPLCVRRTHPSPVPASGSAGDYTHAPPLSPVIPPRVSAVRSAADPPPVLPRVHTPHRLPRPPACCHARPVPHPPRPRALPARPSRSASTPLPPCAATPVPSRLHPRMLRALVSVSTRPPQSASTPAPLACRVLITAGGAELMQDDIVAFKKHHACAELVVQKDGRHEDMYVDFMVKEKKVGSLTPLTVEWLAAGFQETPGILVGNYHTRTKSSAGSFSSSVSVSTTTPSSERSDSCAEAQAQATLEVCGQICFDFGIGLGCNQLGERSNLVDSHGGDFLLFLIHALLLLLVMHRPHAAPERLQAS</sequence>
<feature type="region of interest" description="Disordered" evidence="1">
    <location>
        <begin position="430"/>
        <end position="452"/>
    </location>
</feature>
<feature type="region of interest" description="Disordered" evidence="1">
    <location>
        <begin position="256"/>
        <end position="318"/>
    </location>
</feature>
<evidence type="ECO:0000313" key="3">
    <source>
        <dbReference type="Proteomes" id="UP001218218"/>
    </source>
</evidence>
<proteinExistence type="predicted"/>
<organism evidence="2 3">
    <name type="scientific">Mycena albidolilacea</name>
    <dbReference type="NCBI Taxonomy" id="1033008"/>
    <lineage>
        <taxon>Eukaryota</taxon>
        <taxon>Fungi</taxon>
        <taxon>Dikarya</taxon>
        <taxon>Basidiomycota</taxon>
        <taxon>Agaricomycotina</taxon>
        <taxon>Agaricomycetes</taxon>
        <taxon>Agaricomycetidae</taxon>
        <taxon>Agaricales</taxon>
        <taxon>Marasmiineae</taxon>
        <taxon>Mycenaceae</taxon>
        <taxon>Mycena</taxon>
    </lineage>
</organism>
<comment type="caution">
    <text evidence="2">The sequence shown here is derived from an EMBL/GenBank/DDBJ whole genome shotgun (WGS) entry which is preliminary data.</text>
</comment>
<gene>
    <name evidence="2" type="ORF">DFH08DRAFT_976477</name>
</gene>
<dbReference type="EMBL" id="JARIHO010000098">
    <property type="protein sequence ID" value="KAJ7304878.1"/>
    <property type="molecule type" value="Genomic_DNA"/>
</dbReference>
<feature type="compositionally biased region" description="Low complexity" evidence="1">
    <location>
        <begin position="297"/>
        <end position="308"/>
    </location>
</feature>
<name>A0AAD6Z378_9AGAR</name>
<evidence type="ECO:0000313" key="2">
    <source>
        <dbReference type="EMBL" id="KAJ7304878.1"/>
    </source>
</evidence>
<reference evidence="2" key="1">
    <citation type="submission" date="2023-03" db="EMBL/GenBank/DDBJ databases">
        <title>Massive genome expansion in bonnet fungi (Mycena s.s.) driven by repeated elements and novel gene families across ecological guilds.</title>
        <authorList>
            <consortium name="Lawrence Berkeley National Laboratory"/>
            <person name="Harder C.B."/>
            <person name="Miyauchi S."/>
            <person name="Viragh M."/>
            <person name="Kuo A."/>
            <person name="Thoen E."/>
            <person name="Andreopoulos B."/>
            <person name="Lu D."/>
            <person name="Skrede I."/>
            <person name="Drula E."/>
            <person name="Henrissat B."/>
            <person name="Morin E."/>
            <person name="Kohler A."/>
            <person name="Barry K."/>
            <person name="LaButti K."/>
            <person name="Morin E."/>
            <person name="Salamov A."/>
            <person name="Lipzen A."/>
            <person name="Mereny Z."/>
            <person name="Hegedus B."/>
            <person name="Baldrian P."/>
            <person name="Stursova M."/>
            <person name="Weitz H."/>
            <person name="Taylor A."/>
            <person name="Grigoriev I.V."/>
            <person name="Nagy L.G."/>
            <person name="Martin F."/>
            <person name="Kauserud H."/>
        </authorList>
    </citation>
    <scope>NUCLEOTIDE SEQUENCE</scope>
    <source>
        <strain evidence="2">CBHHK002</strain>
    </source>
</reference>
<feature type="compositionally biased region" description="Low complexity" evidence="1">
    <location>
        <begin position="430"/>
        <end position="449"/>
    </location>
</feature>
<dbReference type="Proteomes" id="UP001218218">
    <property type="component" value="Unassembled WGS sequence"/>
</dbReference>
<keyword evidence="3" id="KW-1185">Reference proteome</keyword>